<sequence>NELTESSFKTNDTIDLTESTPTETTVELTNTSEESDLNSVLLTSREPSWVWEHFSKEYNNNNEIISFIYTICKLKYKSINTPGTLAKHLHNKHSNYVGNRQSTLEKFIDKPYSKTDQRYRQLTDTIVDFIVCCQLPFSIVDNIYFITMLNKLDGRYQVPSLIQVLDQAKITKKLLGITTDNAYSMIAAGRELKETLDNYELVHQRCAAHILNIAIQHGLQLASITIKRVRDFVTKIRHSTRLSESLKTIYKLENKPELRPDLDIETR</sequence>
<dbReference type="EMBL" id="CAJVQC010070092">
    <property type="protein sequence ID" value="CAG8809406.1"/>
    <property type="molecule type" value="Genomic_DNA"/>
</dbReference>
<keyword evidence="2" id="KW-1185">Reference proteome</keyword>
<accession>A0ACA9RU53</accession>
<evidence type="ECO:0000313" key="1">
    <source>
        <dbReference type="EMBL" id="CAG8809406.1"/>
    </source>
</evidence>
<name>A0ACA9RU53_9GLOM</name>
<proteinExistence type="predicted"/>
<gene>
    <name evidence="1" type="ORF">RPERSI_LOCUS22855</name>
</gene>
<organism evidence="1 2">
    <name type="scientific">Racocetra persica</name>
    <dbReference type="NCBI Taxonomy" id="160502"/>
    <lineage>
        <taxon>Eukaryota</taxon>
        <taxon>Fungi</taxon>
        <taxon>Fungi incertae sedis</taxon>
        <taxon>Mucoromycota</taxon>
        <taxon>Glomeromycotina</taxon>
        <taxon>Glomeromycetes</taxon>
        <taxon>Diversisporales</taxon>
        <taxon>Gigasporaceae</taxon>
        <taxon>Racocetra</taxon>
    </lineage>
</organism>
<evidence type="ECO:0000313" key="2">
    <source>
        <dbReference type="Proteomes" id="UP000789920"/>
    </source>
</evidence>
<comment type="caution">
    <text evidence="1">The sequence shown here is derived from an EMBL/GenBank/DDBJ whole genome shotgun (WGS) entry which is preliminary data.</text>
</comment>
<protein>
    <submittedName>
        <fullName evidence="1">12805_t:CDS:1</fullName>
    </submittedName>
</protein>
<reference evidence="1" key="1">
    <citation type="submission" date="2021-06" db="EMBL/GenBank/DDBJ databases">
        <authorList>
            <person name="Kallberg Y."/>
            <person name="Tangrot J."/>
            <person name="Rosling A."/>
        </authorList>
    </citation>
    <scope>NUCLEOTIDE SEQUENCE</scope>
    <source>
        <strain evidence="1">MA461A</strain>
    </source>
</reference>
<dbReference type="Proteomes" id="UP000789920">
    <property type="component" value="Unassembled WGS sequence"/>
</dbReference>
<feature type="non-terminal residue" evidence="1">
    <location>
        <position position="1"/>
    </location>
</feature>